<dbReference type="Proteomes" id="UP001529510">
    <property type="component" value="Unassembled WGS sequence"/>
</dbReference>
<dbReference type="EMBL" id="JAMKFB020000005">
    <property type="protein sequence ID" value="KAL0193020.1"/>
    <property type="molecule type" value="Genomic_DNA"/>
</dbReference>
<reference evidence="1 2" key="1">
    <citation type="submission" date="2024-05" db="EMBL/GenBank/DDBJ databases">
        <title>Genome sequencing and assembly of Indian major carp, Cirrhinus mrigala (Hamilton, 1822).</title>
        <authorList>
            <person name="Mohindra V."/>
            <person name="Chowdhury L.M."/>
            <person name="Lal K."/>
            <person name="Jena J.K."/>
        </authorList>
    </citation>
    <scope>NUCLEOTIDE SEQUENCE [LARGE SCALE GENOMIC DNA]</scope>
    <source>
        <strain evidence="1">CM1030</strain>
        <tissue evidence="1">Blood</tissue>
    </source>
</reference>
<evidence type="ECO:0000313" key="1">
    <source>
        <dbReference type="EMBL" id="KAL0193020.1"/>
    </source>
</evidence>
<dbReference type="AlphaFoldDB" id="A0ABD0R3D9"/>
<feature type="non-terminal residue" evidence="1">
    <location>
        <position position="1"/>
    </location>
</feature>
<evidence type="ECO:0000313" key="2">
    <source>
        <dbReference type="Proteomes" id="UP001529510"/>
    </source>
</evidence>
<sequence>AYLPVCVRVRTRISWWKSLLLFGAFSDQLRDYLLIRARPRLGFSVTLQRDYSRSFISRPAS</sequence>
<gene>
    <name evidence="1" type="ORF">M9458_011316</name>
</gene>
<protein>
    <submittedName>
        <fullName evidence="1">Uncharacterized protein</fullName>
    </submittedName>
</protein>
<accession>A0ABD0R3D9</accession>
<name>A0ABD0R3D9_CIRMR</name>
<proteinExistence type="predicted"/>
<organism evidence="1 2">
    <name type="scientific">Cirrhinus mrigala</name>
    <name type="common">Mrigala</name>
    <dbReference type="NCBI Taxonomy" id="683832"/>
    <lineage>
        <taxon>Eukaryota</taxon>
        <taxon>Metazoa</taxon>
        <taxon>Chordata</taxon>
        <taxon>Craniata</taxon>
        <taxon>Vertebrata</taxon>
        <taxon>Euteleostomi</taxon>
        <taxon>Actinopterygii</taxon>
        <taxon>Neopterygii</taxon>
        <taxon>Teleostei</taxon>
        <taxon>Ostariophysi</taxon>
        <taxon>Cypriniformes</taxon>
        <taxon>Cyprinidae</taxon>
        <taxon>Labeoninae</taxon>
        <taxon>Labeonini</taxon>
        <taxon>Cirrhinus</taxon>
    </lineage>
</organism>
<keyword evidence="2" id="KW-1185">Reference proteome</keyword>
<comment type="caution">
    <text evidence="1">The sequence shown here is derived from an EMBL/GenBank/DDBJ whole genome shotgun (WGS) entry which is preliminary data.</text>
</comment>
<feature type="non-terminal residue" evidence="1">
    <location>
        <position position="61"/>
    </location>
</feature>